<protein>
    <recommendedName>
        <fullName evidence="2">PH domain-containing protein</fullName>
    </recommendedName>
</protein>
<feature type="region of interest" description="Disordered" evidence="1">
    <location>
        <begin position="770"/>
        <end position="795"/>
    </location>
</feature>
<dbReference type="PANTHER" id="PTHR45960">
    <property type="entry name" value="GRB2-ASSOCIATED-BINDING PROTEIN"/>
    <property type="match status" value="1"/>
</dbReference>
<feature type="compositionally biased region" description="Polar residues" evidence="1">
    <location>
        <begin position="150"/>
        <end position="160"/>
    </location>
</feature>
<feature type="region of interest" description="Disordered" evidence="1">
    <location>
        <begin position="665"/>
        <end position="687"/>
    </location>
</feature>
<dbReference type="AlphaFoldDB" id="A0AAD4JXG6"/>
<accession>A0AAD4JXG6</accession>
<keyword evidence="4" id="KW-1185">Reference proteome</keyword>
<name>A0AAD4JXG6_9MUSC</name>
<dbReference type="GO" id="GO:0035591">
    <property type="term" value="F:signaling adaptor activity"/>
    <property type="evidence" value="ECO:0007669"/>
    <property type="project" value="TreeGrafter"/>
</dbReference>
<dbReference type="GO" id="GO:0005737">
    <property type="term" value="C:cytoplasm"/>
    <property type="evidence" value="ECO:0007669"/>
    <property type="project" value="TreeGrafter"/>
</dbReference>
<feature type="compositionally biased region" description="Basic and acidic residues" evidence="1">
    <location>
        <begin position="669"/>
        <end position="687"/>
    </location>
</feature>
<dbReference type="PROSITE" id="PS50003">
    <property type="entry name" value="PH_DOMAIN"/>
    <property type="match status" value="1"/>
</dbReference>
<dbReference type="CDD" id="cd13384">
    <property type="entry name" value="PH_Gab2_2"/>
    <property type="match status" value="1"/>
</dbReference>
<feature type="region of interest" description="Disordered" evidence="1">
    <location>
        <begin position="140"/>
        <end position="180"/>
    </location>
</feature>
<dbReference type="Proteomes" id="UP001200034">
    <property type="component" value="Unassembled WGS sequence"/>
</dbReference>
<feature type="region of interest" description="Disordered" evidence="1">
    <location>
        <begin position="612"/>
        <end position="633"/>
    </location>
</feature>
<dbReference type="InterPro" id="IPR001849">
    <property type="entry name" value="PH_domain"/>
</dbReference>
<reference evidence="3" key="1">
    <citation type="journal article" date="2021" name="Mol. Ecol. Resour.">
        <title>Phylogenomic analyses of the genus Drosophila reveals genomic signals of climate adaptation.</title>
        <authorList>
            <person name="Li F."/>
            <person name="Rane R.V."/>
            <person name="Luria V."/>
            <person name="Xiong Z."/>
            <person name="Chen J."/>
            <person name="Li Z."/>
            <person name="Catullo R.A."/>
            <person name="Griffin P.C."/>
            <person name="Schiffer M."/>
            <person name="Pearce S."/>
            <person name="Lee S.F."/>
            <person name="McElroy K."/>
            <person name="Stocker A."/>
            <person name="Shirriffs J."/>
            <person name="Cockerell F."/>
            <person name="Coppin C."/>
            <person name="Sgro C.M."/>
            <person name="Karger A."/>
            <person name="Cain J.W."/>
            <person name="Weber J.A."/>
            <person name="Santpere G."/>
            <person name="Kirschner M.W."/>
            <person name="Hoffmann A.A."/>
            <person name="Oakeshott J.G."/>
            <person name="Zhang G."/>
        </authorList>
    </citation>
    <scope>NUCLEOTIDE SEQUENCE</scope>
    <source>
        <strain evidence="3">BGI-SZ-2011g</strain>
    </source>
</reference>
<dbReference type="FunFam" id="2.30.29.30:FF:000286">
    <property type="entry name" value="PH-protein kinase domain containing protein"/>
    <property type="match status" value="1"/>
</dbReference>
<evidence type="ECO:0000313" key="4">
    <source>
        <dbReference type="Proteomes" id="UP001200034"/>
    </source>
</evidence>
<dbReference type="GO" id="GO:0007165">
    <property type="term" value="P:signal transduction"/>
    <property type="evidence" value="ECO:0007669"/>
    <property type="project" value="TreeGrafter"/>
</dbReference>
<feature type="compositionally biased region" description="Low complexity" evidence="1">
    <location>
        <begin position="726"/>
        <end position="735"/>
    </location>
</feature>
<sequence>MDSTFHEGWLIKSPPTKRIWRARWRRRWFTLKQGEIPEQFCLEYYTDQYCRKLKGVIDLDQCEQVDCGLRLENRKQKFQYMFDIKTPKRTYYLAAETESSMRDWVNCICQVCHLHDTKQSNELPLAATATAAATAASAPAASAAADENRSAQQHTSSSGALSNSTQNTTTTSLHSSAGSLLRHQRPTAVIDQQPQSSSHNNNSDSVYVNTDYNNRETLLCDAHFDQQQLLSAAQQQPPPSPATALYLNQSALIQAQAQAAIAEQQQQQQAARLAVNSNGVVRKLPEHLVLTQQTLAEAMAQQHSSVQASPALSTASGPYIPISECFTGSPKLLPDGHAALAGALNNLDPKFYDTPRSHNNIGLNLTNDQSYSPKITNCSLVSVCNHKKPYKTDWLLWRLQQQLANANNSNKQRSQRSDSDSESVFTDDEWAHPLPLRENVDRSTRPSDSSIENESFVVTYLQRFSKMPEDGAALAPTAGDNHGKLVDSNATAAADGAGEHHPLQKLAKVLKNKNNLILDFKENEKLTRDLPQLSDTENTSPAIDATRHANSSSIEESYDIPRSHQLPYCNMGQPLGERPVTSPHNSNPIAASTPNLMADASAAAAALVNPSPATSHTVTATNSPTSARTLPRPHCYTNAAPTRMEGNVFRYDFIEQTDCPPVNRKLKPKPAELTHKASVEDKPPEEFPAKPPVCAMEQLSSKLGATKLQSAAPPSVDRKCKPIHKMGSSATMSSAMRRSSGAPLSMVLPHETDVHSPGTVGYFHETRTLPRQQHRQHPNSPGSQSVQHQRTASAAAAMISTSASAAAAAALMQQAQAAVQAQPEHKLQYFDLDVSNKPPLLNRQSMSVGNLYSQGGVAVGGGVRLGATDAAAVRAPVKSSVVYNSVDFVKTEAFKRIREERNKESNESGSNK</sequence>
<dbReference type="InterPro" id="IPR011993">
    <property type="entry name" value="PH-like_dom_sf"/>
</dbReference>
<dbReference type="SUPFAM" id="SSF50729">
    <property type="entry name" value="PH domain-like"/>
    <property type="match status" value="1"/>
</dbReference>
<organism evidence="3 4">
    <name type="scientific">Drosophila rubida</name>
    <dbReference type="NCBI Taxonomy" id="30044"/>
    <lineage>
        <taxon>Eukaryota</taxon>
        <taxon>Metazoa</taxon>
        <taxon>Ecdysozoa</taxon>
        <taxon>Arthropoda</taxon>
        <taxon>Hexapoda</taxon>
        <taxon>Insecta</taxon>
        <taxon>Pterygota</taxon>
        <taxon>Neoptera</taxon>
        <taxon>Endopterygota</taxon>
        <taxon>Diptera</taxon>
        <taxon>Brachycera</taxon>
        <taxon>Muscomorpha</taxon>
        <taxon>Ephydroidea</taxon>
        <taxon>Drosophilidae</taxon>
        <taxon>Drosophila</taxon>
    </lineage>
</organism>
<dbReference type="Pfam" id="PF00169">
    <property type="entry name" value="PH"/>
    <property type="match status" value="1"/>
</dbReference>
<proteinExistence type="predicted"/>
<feature type="region of interest" description="Disordered" evidence="1">
    <location>
        <begin position="529"/>
        <end position="558"/>
    </location>
</feature>
<feature type="compositionally biased region" description="Polar residues" evidence="1">
    <location>
        <begin position="612"/>
        <end position="628"/>
    </location>
</feature>
<feature type="compositionally biased region" description="Polar residues" evidence="1">
    <location>
        <begin position="778"/>
        <end position="791"/>
    </location>
</feature>
<evidence type="ECO:0000256" key="1">
    <source>
        <dbReference type="SAM" id="MobiDB-lite"/>
    </source>
</evidence>
<dbReference type="InterPro" id="IPR046355">
    <property type="entry name" value="Gab1-4-like"/>
</dbReference>
<evidence type="ECO:0000259" key="2">
    <source>
        <dbReference type="PROSITE" id="PS50003"/>
    </source>
</evidence>
<feature type="domain" description="PH" evidence="2">
    <location>
        <begin position="3"/>
        <end position="113"/>
    </location>
</feature>
<comment type="caution">
    <text evidence="3">The sequence shown here is derived from an EMBL/GenBank/DDBJ whole genome shotgun (WGS) entry which is preliminary data.</text>
</comment>
<dbReference type="Gene3D" id="2.30.29.30">
    <property type="entry name" value="Pleckstrin-homology domain (PH domain)/Phosphotyrosine-binding domain (PTB)"/>
    <property type="match status" value="1"/>
</dbReference>
<dbReference type="SMART" id="SM00233">
    <property type="entry name" value="PH"/>
    <property type="match status" value="1"/>
</dbReference>
<evidence type="ECO:0000313" key="3">
    <source>
        <dbReference type="EMBL" id="KAH8365442.1"/>
    </source>
</evidence>
<feature type="compositionally biased region" description="Low complexity" evidence="1">
    <location>
        <begin position="161"/>
        <end position="176"/>
    </location>
</feature>
<feature type="region of interest" description="Disordered" evidence="1">
    <location>
        <begin position="406"/>
        <end position="451"/>
    </location>
</feature>
<dbReference type="PANTHER" id="PTHR45960:SF2">
    <property type="entry name" value="PROTEIN DAUGHTER OF SEVENLESS"/>
    <property type="match status" value="1"/>
</dbReference>
<feature type="region of interest" description="Disordered" evidence="1">
    <location>
        <begin position="708"/>
        <end position="735"/>
    </location>
</feature>
<gene>
    <name evidence="3" type="ORF">KR093_000806</name>
</gene>
<dbReference type="EMBL" id="JAJJHW010002774">
    <property type="protein sequence ID" value="KAH8365442.1"/>
    <property type="molecule type" value="Genomic_DNA"/>
</dbReference>